<evidence type="ECO:0000313" key="2">
    <source>
        <dbReference type="Proteomes" id="UP000095283"/>
    </source>
</evidence>
<name>A0A1I7WX37_HETBA</name>
<evidence type="ECO:0000313" key="3">
    <source>
        <dbReference type="WBParaSite" id="Hba_09787"/>
    </source>
</evidence>
<dbReference type="Proteomes" id="UP000095283">
    <property type="component" value="Unplaced"/>
</dbReference>
<sequence>MRQNFNLILIVFIYIIESLHTISSIHVVDHKQECTALHVNTHGLNLICCSLYQPLVDSCEYASFCREEYCKCYLIIGTDLNCNLKEVQKTFEWYDHQPNHNSLSCGNLNLPNKNHPYEIRIEHWNNFTTSVILGLCGVNVLRMVLLDYGRDIDLLDLSKCLPYVKSFEILLRSK</sequence>
<dbReference type="AlphaFoldDB" id="A0A1I7WX37"/>
<keyword evidence="2" id="KW-1185">Reference proteome</keyword>
<keyword evidence="1" id="KW-1133">Transmembrane helix</keyword>
<reference evidence="3" key="1">
    <citation type="submission" date="2016-11" db="UniProtKB">
        <authorList>
            <consortium name="WormBaseParasite"/>
        </authorList>
    </citation>
    <scope>IDENTIFICATION</scope>
</reference>
<keyword evidence="1" id="KW-0812">Transmembrane</keyword>
<proteinExistence type="predicted"/>
<accession>A0A1I7WX37</accession>
<protein>
    <submittedName>
        <fullName evidence="3">Uncharacterized protein</fullName>
    </submittedName>
</protein>
<dbReference type="WBParaSite" id="Hba_09787">
    <property type="protein sequence ID" value="Hba_09787"/>
    <property type="gene ID" value="Hba_09787"/>
</dbReference>
<organism evidence="2 3">
    <name type="scientific">Heterorhabditis bacteriophora</name>
    <name type="common">Entomopathogenic nematode worm</name>
    <dbReference type="NCBI Taxonomy" id="37862"/>
    <lineage>
        <taxon>Eukaryota</taxon>
        <taxon>Metazoa</taxon>
        <taxon>Ecdysozoa</taxon>
        <taxon>Nematoda</taxon>
        <taxon>Chromadorea</taxon>
        <taxon>Rhabditida</taxon>
        <taxon>Rhabditina</taxon>
        <taxon>Rhabditomorpha</taxon>
        <taxon>Strongyloidea</taxon>
        <taxon>Heterorhabditidae</taxon>
        <taxon>Heterorhabditis</taxon>
    </lineage>
</organism>
<evidence type="ECO:0000256" key="1">
    <source>
        <dbReference type="SAM" id="Phobius"/>
    </source>
</evidence>
<keyword evidence="1" id="KW-0472">Membrane</keyword>
<feature type="transmembrane region" description="Helical" evidence="1">
    <location>
        <begin position="7"/>
        <end position="28"/>
    </location>
</feature>